<dbReference type="EMBL" id="LXQE01000136">
    <property type="protein sequence ID" value="RCJ37808.1"/>
    <property type="molecule type" value="Genomic_DNA"/>
</dbReference>
<evidence type="ECO:0000313" key="1">
    <source>
        <dbReference type="EMBL" id="RCJ37808.1"/>
    </source>
</evidence>
<sequence length="80" mass="9015">MQAPLLAEFQEAVNLPIVVSSVDNSPDSLNLCPIFFDPIFSINFQITDLHTRQPANAQITKTFLSTQLALFYPSEKIKYL</sequence>
<gene>
    <name evidence="1" type="ORF">A6769_13050</name>
</gene>
<dbReference type="Proteomes" id="UP000252085">
    <property type="component" value="Unassembled WGS sequence"/>
</dbReference>
<organism evidence="1 2">
    <name type="scientific">Nostoc punctiforme NIES-2108</name>
    <dbReference type="NCBI Taxonomy" id="1356359"/>
    <lineage>
        <taxon>Bacteria</taxon>
        <taxon>Bacillati</taxon>
        <taxon>Cyanobacteriota</taxon>
        <taxon>Cyanophyceae</taxon>
        <taxon>Nostocales</taxon>
        <taxon>Nostocaceae</taxon>
        <taxon>Nostoc</taxon>
    </lineage>
</organism>
<reference evidence="1 2" key="1">
    <citation type="submission" date="2016-04" db="EMBL/GenBank/DDBJ databases">
        <authorList>
            <person name="Evans L.H."/>
            <person name="Alamgir A."/>
            <person name="Owens N."/>
            <person name="Weber N.D."/>
            <person name="Virtaneva K."/>
            <person name="Barbian K."/>
            <person name="Babar A."/>
            <person name="Rosenke K."/>
        </authorList>
    </citation>
    <scope>NUCLEOTIDE SEQUENCE [LARGE SCALE GENOMIC DNA]</scope>
    <source>
        <strain evidence="1">NIES-2108</strain>
    </source>
</reference>
<comment type="caution">
    <text evidence="1">The sequence shown here is derived from an EMBL/GenBank/DDBJ whole genome shotgun (WGS) entry which is preliminary data.</text>
</comment>
<name>A0A367RMM0_NOSPU</name>
<evidence type="ECO:0000313" key="2">
    <source>
        <dbReference type="Proteomes" id="UP000252085"/>
    </source>
</evidence>
<proteinExistence type="predicted"/>
<accession>A0A367RMM0</accession>
<dbReference type="AlphaFoldDB" id="A0A367RMM0"/>
<protein>
    <submittedName>
        <fullName evidence="1">Uncharacterized protein</fullName>
    </submittedName>
</protein>